<proteinExistence type="predicted"/>
<keyword evidence="2" id="KW-1185">Reference proteome</keyword>
<evidence type="ECO:0000313" key="2">
    <source>
        <dbReference type="Proteomes" id="UP000299102"/>
    </source>
</evidence>
<dbReference type="AlphaFoldDB" id="A0A4C1WM81"/>
<evidence type="ECO:0000313" key="1">
    <source>
        <dbReference type="EMBL" id="GBP51235.1"/>
    </source>
</evidence>
<name>A0A4C1WM81_EUMVA</name>
<reference evidence="1 2" key="1">
    <citation type="journal article" date="2019" name="Commun. Biol.">
        <title>The bagworm genome reveals a unique fibroin gene that provides high tensile strength.</title>
        <authorList>
            <person name="Kono N."/>
            <person name="Nakamura H."/>
            <person name="Ohtoshi R."/>
            <person name="Tomita M."/>
            <person name="Numata K."/>
            <person name="Arakawa K."/>
        </authorList>
    </citation>
    <scope>NUCLEOTIDE SEQUENCE [LARGE SCALE GENOMIC DNA]</scope>
</reference>
<comment type="caution">
    <text evidence="1">The sequence shown here is derived from an EMBL/GenBank/DDBJ whole genome shotgun (WGS) entry which is preliminary data.</text>
</comment>
<organism evidence="1 2">
    <name type="scientific">Eumeta variegata</name>
    <name type="common">Bagworm moth</name>
    <name type="synonym">Eumeta japonica</name>
    <dbReference type="NCBI Taxonomy" id="151549"/>
    <lineage>
        <taxon>Eukaryota</taxon>
        <taxon>Metazoa</taxon>
        <taxon>Ecdysozoa</taxon>
        <taxon>Arthropoda</taxon>
        <taxon>Hexapoda</taxon>
        <taxon>Insecta</taxon>
        <taxon>Pterygota</taxon>
        <taxon>Neoptera</taxon>
        <taxon>Endopterygota</taxon>
        <taxon>Lepidoptera</taxon>
        <taxon>Glossata</taxon>
        <taxon>Ditrysia</taxon>
        <taxon>Tineoidea</taxon>
        <taxon>Psychidae</taxon>
        <taxon>Oiketicinae</taxon>
        <taxon>Eumeta</taxon>
    </lineage>
</organism>
<sequence length="67" mass="7293">MVQIKEITCDKPYPPPAPPSVPSPAILLYGKVGNCRERAGGNVTRRYLQEAFLQPPPLCVRASVATE</sequence>
<dbReference type="Proteomes" id="UP000299102">
    <property type="component" value="Unassembled WGS sequence"/>
</dbReference>
<protein>
    <submittedName>
        <fullName evidence="1">Uncharacterized protein</fullName>
    </submittedName>
</protein>
<gene>
    <name evidence="1" type="ORF">EVAR_85448_1</name>
</gene>
<accession>A0A4C1WM81</accession>
<dbReference type="EMBL" id="BGZK01000577">
    <property type="protein sequence ID" value="GBP51235.1"/>
    <property type="molecule type" value="Genomic_DNA"/>
</dbReference>